<evidence type="ECO:0000256" key="4">
    <source>
        <dbReference type="SAM" id="MobiDB-lite"/>
    </source>
</evidence>
<proteinExistence type="predicted"/>
<dbReference type="InterPro" id="IPR002577">
    <property type="entry name" value="HTH_HxlR"/>
</dbReference>
<gene>
    <name evidence="6" type="ORF">P0Y48_10975</name>
</gene>
<evidence type="ECO:0000256" key="1">
    <source>
        <dbReference type="ARBA" id="ARBA00023015"/>
    </source>
</evidence>
<keyword evidence="2" id="KW-0238">DNA-binding</keyword>
<dbReference type="Proteomes" id="UP001213972">
    <property type="component" value="Chromosome"/>
</dbReference>
<feature type="region of interest" description="Disordered" evidence="4">
    <location>
        <begin position="159"/>
        <end position="178"/>
    </location>
</feature>
<dbReference type="Gene3D" id="1.10.10.10">
    <property type="entry name" value="Winged helix-like DNA-binding domain superfamily/Winged helix DNA-binding domain"/>
    <property type="match status" value="1"/>
</dbReference>
<dbReference type="InterPro" id="IPR036388">
    <property type="entry name" value="WH-like_DNA-bd_sf"/>
</dbReference>
<dbReference type="PANTHER" id="PTHR33204:SF18">
    <property type="entry name" value="TRANSCRIPTIONAL REGULATORY PROTEIN"/>
    <property type="match status" value="1"/>
</dbReference>
<evidence type="ECO:0000256" key="3">
    <source>
        <dbReference type="ARBA" id="ARBA00023163"/>
    </source>
</evidence>
<evidence type="ECO:0000256" key="2">
    <source>
        <dbReference type="ARBA" id="ARBA00023125"/>
    </source>
</evidence>
<accession>A0AAJ6B2K7</accession>
<reference evidence="6" key="1">
    <citation type="submission" date="2023-03" db="EMBL/GenBank/DDBJ databases">
        <title>Andean soil-derived lignocellulolytic bacterial consortium as a source of novel taxa and putative plastic-active enzymes.</title>
        <authorList>
            <person name="Diaz-Garcia L."/>
            <person name="Chuvochina M."/>
            <person name="Feuerriegel G."/>
            <person name="Bunk B."/>
            <person name="Sproer C."/>
            <person name="Streit W.R."/>
            <person name="Rodriguez L.M."/>
            <person name="Overmann J."/>
            <person name="Jimenez D.J."/>
        </authorList>
    </citation>
    <scope>NUCLEOTIDE SEQUENCE</scope>
    <source>
        <strain evidence="6">MAG 4610</strain>
    </source>
</reference>
<keyword evidence="3" id="KW-0804">Transcription</keyword>
<dbReference type="SUPFAM" id="SSF46785">
    <property type="entry name" value="Winged helix' DNA-binding domain"/>
    <property type="match status" value="1"/>
</dbReference>
<dbReference type="GO" id="GO:0003677">
    <property type="term" value="F:DNA binding"/>
    <property type="evidence" value="ECO:0007669"/>
    <property type="project" value="UniProtKB-KW"/>
</dbReference>
<feature type="compositionally biased region" description="Basic and acidic residues" evidence="4">
    <location>
        <begin position="159"/>
        <end position="169"/>
    </location>
</feature>
<dbReference type="PANTHER" id="PTHR33204">
    <property type="entry name" value="TRANSCRIPTIONAL REGULATOR, MARR FAMILY"/>
    <property type="match status" value="1"/>
</dbReference>
<sequence>MPRRSPALVTAAHGPCGLARSVGVLSDPWSFLILREVFRGRRTFSEFREALGIATDVLAARLQALVDSGVLTRVPYHRPGDRAREAYEPTPAGVDLKLPLVALMQWGEAHTRGEGSPGTVITDAAGVSVRAVFTGPAGAHVPVTEVELRPVRVASAETADARADAHGGDAHGGALDAD</sequence>
<dbReference type="InterPro" id="IPR036390">
    <property type="entry name" value="WH_DNA-bd_sf"/>
</dbReference>
<protein>
    <submittedName>
        <fullName evidence="6">Helix-turn-helix domain-containing protein</fullName>
    </submittedName>
</protein>
<organism evidence="6 7">
    <name type="scientific">Candidatus Microbacterium phytovorans</name>
    <dbReference type="NCBI Taxonomy" id="3121374"/>
    <lineage>
        <taxon>Bacteria</taxon>
        <taxon>Bacillati</taxon>
        <taxon>Actinomycetota</taxon>
        <taxon>Actinomycetes</taxon>
        <taxon>Micrococcales</taxon>
        <taxon>Microbacteriaceae</taxon>
        <taxon>Microbacterium</taxon>
    </lineage>
</organism>
<feature type="domain" description="HTH hxlR-type" evidence="5">
    <location>
        <begin position="16"/>
        <end position="115"/>
    </location>
</feature>
<evidence type="ECO:0000313" key="7">
    <source>
        <dbReference type="Proteomes" id="UP001213972"/>
    </source>
</evidence>
<dbReference type="EMBL" id="CP119321">
    <property type="protein sequence ID" value="WEK12980.1"/>
    <property type="molecule type" value="Genomic_DNA"/>
</dbReference>
<name>A0AAJ6B2K7_9MICO</name>
<keyword evidence="1" id="KW-0805">Transcription regulation</keyword>
<evidence type="ECO:0000313" key="6">
    <source>
        <dbReference type="EMBL" id="WEK12980.1"/>
    </source>
</evidence>
<dbReference type="Pfam" id="PF01638">
    <property type="entry name" value="HxlR"/>
    <property type="match status" value="1"/>
</dbReference>
<dbReference type="PROSITE" id="PS51118">
    <property type="entry name" value="HTH_HXLR"/>
    <property type="match status" value="1"/>
</dbReference>
<dbReference type="AlphaFoldDB" id="A0AAJ6B2K7"/>
<evidence type="ECO:0000259" key="5">
    <source>
        <dbReference type="PROSITE" id="PS51118"/>
    </source>
</evidence>